<dbReference type="RefSeq" id="WP_138693600.1">
    <property type="nucleotide sequence ID" value="NZ_JBHSAZ010000041.1"/>
</dbReference>
<evidence type="ECO:0000313" key="1">
    <source>
        <dbReference type="EMBL" id="TMR29480.1"/>
    </source>
</evidence>
<dbReference type="AlphaFoldDB" id="A0A5S4GSU8"/>
<dbReference type="Proteomes" id="UP000306628">
    <property type="component" value="Unassembled WGS sequence"/>
</dbReference>
<sequence length="86" mass="9220">MPVDGYVGAKIFHFAYASRAGDAAARGSDVLRVGEQPFRDIGVEPSFAFDVSWWSFRAATRATVSGSSKGMILKGRSRASPPSPKK</sequence>
<organism evidence="1 2">
    <name type="scientific">Nonomuraea zeae</name>
    <dbReference type="NCBI Taxonomy" id="1642303"/>
    <lineage>
        <taxon>Bacteria</taxon>
        <taxon>Bacillati</taxon>
        <taxon>Actinomycetota</taxon>
        <taxon>Actinomycetes</taxon>
        <taxon>Streptosporangiales</taxon>
        <taxon>Streptosporangiaceae</taxon>
        <taxon>Nonomuraea</taxon>
    </lineage>
</organism>
<protein>
    <submittedName>
        <fullName evidence="1">Uncharacterized protein</fullName>
    </submittedName>
</protein>
<comment type="caution">
    <text evidence="1">The sequence shown here is derived from an EMBL/GenBank/DDBJ whole genome shotgun (WGS) entry which is preliminary data.</text>
</comment>
<proteinExistence type="predicted"/>
<evidence type="ECO:0000313" key="2">
    <source>
        <dbReference type="Proteomes" id="UP000306628"/>
    </source>
</evidence>
<accession>A0A5S4GSU8</accession>
<keyword evidence="2" id="KW-1185">Reference proteome</keyword>
<name>A0A5S4GSU8_9ACTN</name>
<reference evidence="1 2" key="1">
    <citation type="submission" date="2019-05" db="EMBL/GenBank/DDBJ databases">
        <title>Draft genome sequence of Nonomuraea zeae DSM 100528.</title>
        <authorList>
            <person name="Saricaoglu S."/>
            <person name="Isik K."/>
        </authorList>
    </citation>
    <scope>NUCLEOTIDE SEQUENCE [LARGE SCALE GENOMIC DNA]</scope>
    <source>
        <strain evidence="1 2">DSM 100528</strain>
    </source>
</reference>
<gene>
    <name evidence="1" type="ORF">ETD85_32315</name>
</gene>
<dbReference type="EMBL" id="VCKX01000119">
    <property type="protein sequence ID" value="TMR29480.1"/>
    <property type="molecule type" value="Genomic_DNA"/>
</dbReference>